<dbReference type="Pfam" id="PF01134">
    <property type="entry name" value="GIDA"/>
    <property type="match status" value="1"/>
</dbReference>
<keyword evidence="13" id="KW-1185">Reference proteome</keyword>
<organism evidence="12 13">
    <name type="scientific">Polyangium mundeleinium</name>
    <dbReference type="NCBI Taxonomy" id="2995306"/>
    <lineage>
        <taxon>Bacteria</taxon>
        <taxon>Pseudomonadati</taxon>
        <taxon>Myxococcota</taxon>
        <taxon>Polyangia</taxon>
        <taxon>Polyangiales</taxon>
        <taxon>Polyangiaceae</taxon>
        <taxon>Polyangium</taxon>
    </lineage>
</organism>
<dbReference type="SUPFAM" id="SSF51905">
    <property type="entry name" value="FAD/NAD(P)-binding domain"/>
    <property type="match status" value="1"/>
</dbReference>
<dbReference type="Proteomes" id="UP001221411">
    <property type="component" value="Unassembled WGS sequence"/>
</dbReference>
<protein>
    <recommendedName>
        <fullName evidence="10">Methylenetetrahydrofolate--tRNA-(uracil-5-)-methyltransferase TrmFO</fullName>
        <ecNumber evidence="10">2.1.1.74</ecNumber>
    </recommendedName>
    <alternativeName>
        <fullName evidence="10">Folate-dependent tRNA (uracil-5-)-methyltransferase</fullName>
    </alternativeName>
    <alternativeName>
        <fullName evidence="10">Folate-dependent tRNA(M-5-U54)-methyltransferase</fullName>
    </alternativeName>
</protein>
<dbReference type="InterPro" id="IPR002218">
    <property type="entry name" value="MnmG-rel"/>
</dbReference>
<accession>A0ABT5EZV3</accession>
<evidence type="ECO:0000256" key="9">
    <source>
        <dbReference type="ARBA" id="ARBA00023027"/>
    </source>
</evidence>
<dbReference type="PRINTS" id="PR00411">
    <property type="entry name" value="PNDRDTASEI"/>
</dbReference>
<name>A0ABT5EZV3_9BACT</name>
<dbReference type="HAMAP" id="MF_01037">
    <property type="entry name" value="TrmFO"/>
    <property type="match status" value="1"/>
</dbReference>
<dbReference type="InterPro" id="IPR040131">
    <property type="entry name" value="MnmG_N"/>
</dbReference>
<evidence type="ECO:0000256" key="1">
    <source>
        <dbReference type="ARBA" id="ARBA00001974"/>
    </source>
</evidence>
<comment type="function">
    <text evidence="10">Catalyzes the folate-dependent formation of 5-methyl-uridine at position 54 (M-5-U54) in all tRNAs.</text>
</comment>
<dbReference type="PANTHER" id="PTHR11806">
    <property type="entry name" value="GLUCOSE INHIBITED DIVISION PROTEIN A"/>
    <property type="match status" value="1"/>
</dbReference>
<keyword evidence="7 10" id="KW-0274">FAD</keyword>
<keyword evidence="9 10" id="KW-0520">NAD</keyword>
<dbReference type="RefSeq" id="WP_271925795.1">
    <property type="nucleotide sequence ID" value="NZ_JAQNDO010000001.1"/>
</dbReference>
<comment type="catalytic activity">
    <reaction evidence="10">
        <text>uridine(54) in tRNA + (6R)-5,10-methylene-5,6,7,8-tetrahydrofolate + NADPH + H(+) = 5-methyluridine(54) in tRNA + (6S)-5,6,7,8-tetrahydrofolate + NADP(+)</text>
        <dbReference type="Rhea" id="RHEA:62372"/>
        <dbReference type="Rhea" id="RHEA-COMP:10167"/>
        <dbReference type="Rhea" id="RHEA-COMP:10193"/>
        <dbReference type="ChEBI" id="CHEBI:15378"/>
        <dbReference type="ChEBI" id="CHEBI:15636"/>
        <dbReference type="ChEBI" id="CHEBI:57453"/>
        <dbReference type="ChEBI" id="CHEBI:57783"/>
        <dbReference type="ChEBI" id="CHEBI:58349"/>
        <dbReference type="ChEBI" id="CHEBI:65315"/>
        <dbReference type="ChEBI" id="CHEBI:74447"/>
        <dbReference type="EC" id="2.1.1.74"/>
    </reaction>
</comment>
<dbReference type="EC" id="2.1.1.74" evidence="10"/>
<dbReference type="InterPro" id="IPR004417">
    <property type="entry name" value="TrmFO"/>
</dbReference>
<keyword evidence="3 10" id="KW-0489">Methyltransferase</keyword>
<evidence type="ECO:0000256" key="4">
    <source>
        <dbReference type="ARBA" id="ARBA00022630"/>
    </source>
</evidence>
<dbReference type="NCBIfam" id="NF003739">
    <property type="entry name" value="PRK05335.1"/>
    <property type="match status" value="1"/>
</dbReference>
<keyword evidence="6 10" id="KW-0819">tRNA processing</keyword>
<comment type="caution">
    <text evidence="12">The sequence shown here is derived from an EMBL/GenBank/DDBJ whole genome shotgun (WGS) entry which is preliminary data.</text>
</comment>
<evidence type="ECO:0000256" key="7">
    <source>
        <dbReference type="ARBA" id="ARBA00022827"/>
    </source>
</evidence>
<dbReference type="InterPro" id="IPR036188">
    <property type="entry name" value="FAD/NAD-bd_sf"/>
</dbReference>
<proteinExistence type="inferred from homology"/>
<reference evidence="12 13" key="1">
    <citation type="submission" date="2022-11" db="EMBL/GenBank/DDBJ databases">
        <title>Minimal conservation of predation-associated metabolite biosynthetic gene clusters underscores biosynthetic potential of Myxococcota including descriptions for ten novel species: Archangium lansinium sp. nov., Myxococcus landrumus sp. nov., Nannocystis bai.</title>
        <authorList>
            <person name="Ahearne A."/>
            <person name="Stevens C."/>
            <person name="Dowd S."/>
        </authorList>
    </citation>
    <scope>NUCLEOTIDE SEQUENCE [LARGE SCALE GENOMIC DNA]</scope>
    <source>
        <strain evidence="12 13">RJM3</strain>
    </source>
</reference>
<dbReference type="PANTHER" id="PTHR11806:SF2">
    <property type="entry name" value="METHYLENETETRAHYDROFOLATE--TRNA-(URACIL-5-)-METHYLTRANSFERASE TRMFO"/>
    <property type="match status" value="1"/>
</dbReference>
<evidence type="ECO:0000313" key="13">
    <source>
        <dbReference type="Proteomes" id="UP001221411"/>
    </source>
</evidence>
<gene>
    <name evidence="10 12" type="primary">trmFO</name>
    <name evidence="12" type="ORF">POL67_38920</name>
</gene>
<keyword evidence="8 10" id="KW-0521">NADP</keyword>
<sequence length="462" mass="50410">MTEARSHDVTIVGAGLAGCEAAFQLAERGHHVRLLEMKPARRTPAQTSDFFAELVCSNSLRGAALANAVGLLKEELRRAGSLLMRVADRTSVPAGGALAVDRERFGAEMTSTMREHPRITVETGEVTEIPRERPVILATGPLTADALASSIAEAVGTKHLAYYDAIAPILSADSINWSKVWKQSRWGKGTSERAQEPGRKLMAEDAEESGDEAYVNCPFDEEQYRAFVAALVAAEKVAPREFEDVRYFEGCLPCEVMAERGERTLAYGPMKPVGLVDPRTGRRPHAVIQLRAEDVAATAYNMVGFQTRMKYPEQLRVFRMVPGLEEAEFLRFGSVHRNTFVDAPRVLGPGMEMQRMPGVFLAGQVAGVEGYVESAAAGFVCAVLLAQRLAGKPLAPPPKTTALGGILTHLGREQPSYQPSNITWAHLPPLEGTKSRLTKRARYEAMAERALADLDPWKNSAL</sequence>
<evidence type="ECO:0000256" key="6">
    <source>
        <dbReference type="ARBA" id="ARBA00022694"/>
    </source>
</evidence>
<dbReference type="EMBL" id="JAQNDO010000001">
    <property type="protein sequence ID" value="MDC0747368.1"/>
    <property type="molecule type" value="Genomic_DNA"/>
</dbReference>
<keyword evidence="2 10" id="KW-0963">Cytoplasm</keyword>
<evidence type="ECO:0000256" key="2">
    <source>
        <dbReference type="ARBA" id="ARBA00022490"/>
    </source>
</evidence>
<evidence type="ECO:0000256" key="10">
    <source>
        <dbReference type="HAMAP-Rule" id="MF_01037"/>
    </source>
</evidence>
<evidence type="ECO:0000313" key="12">
    <source>
        <dbReference type="EMBL" id="MDC0747368.1"/>
    </source>
</evidence>
<dbReference type="PROSITE" id="PS51257">
    <property type="entry name" value="PROKAR_LIPOPROTEIN"/>
    <property type="match status" value="1"/>
</dbReference>
<keyword evidence="5 10" id="KW-0808">Transferase</keyword>
<dbReference type="Gene3D" id="3.50.50.60">
    <property type="entry name" value="FAD/NAD(P)-binding domain"/>
    <property type="match status" value="2"/>
</dbReference>
<feature type="domain" description="MnmG N-terminal" evidence="11">
    <location>
        <begin position="8"/>
        <end position="392"/>
    </location>
</feature>
<comment type="cofactor">
    <cofactor evidence="1 10">
        <name>FAD</name>
        <dbReference type="ChEBI" id="CHEBI:57692"/>
    </cofactor>
</comment>
<keyword evidence="4 10" id="KW-0285">Flavoprotein</keyword>
<feature type="binding site" evidence="10">
    <location>
        <begin position="13"/>
        <end position="18"/>
    </location>
    <ligand>
        <name>FAD</name>
        <dbReference type="ChEBI" id="CHEBI:57692"/>
    </ligand>
</feature>
<evidence type="ECO:0000256" key="5">
    <source>
        <dbReference type="ARBA" id="ARBA00022679"/>
    </source>
</evidence>
<evidence type="ECO:0000256" key="8">
    <source>
        <dbReference type="ARBA" id="ARBA00022857"/>
    </source>
</evidence>
<evidence type="ECO:0000256" key="3">
    <source>
        <dbReference type="ARBA" id="ARBA00022603"/>
    </source>
</evidence>
<evidence type="ECO:0000259" key="11">
    <source>
        <dbReference type="Pfam" id="PF01134"/>
    </source>
</evidence>
<comment type="similarity">
    <text evidence="10">Belongs to the MnmG family. TrmFO subfamily.</text>
</comment>
<comment type="subcellular location">
    <subcellularLocation>
        <location evidence="10">Cytoplasm</location>
    </subcellularLocation>
</comment>
<comment type="catalytic activity">
    <reaction evidence="10">
        <text>uridine(54) in tRNA + (6R)-5,10-methylene-5,6,7,8-tetrahydrofolate + NADH + H(+) = 5-methyluridine(54) in tRNA + (6S)-5,6,7,8-tetrahydrofolate + NAD(+)</text>
        <dbReference type="Rhea" id="RHEA:16873"/>
        <dbReference type="Rhea" id="RHEA-COMP:10167"/>
        <dbReference type="Rhea" id="RHEA-COMP:10193"/>
        <dbReference type="ChEBI" id="CHEBI:15378"/>
        <dbReference type="ChEBI" id="CHEBI:15636"/>
        <dbReference type="ChEBI" id="CHEBI:57453"/>
        <dbReference type="ChEBI" id="CHEBI:57540"/>
        <dbReference type="ChEBI" id="CHEBI:57945"/>
        <dbReference type="ChEBI" id="CHEBI:65315"/>
        <dbReference type="ChEBI" id="CHEBI:74447"/>
        <dbReference type="EC" id="2.1.1.74"/>
    </reaction>
</comment>